<dbReference type="Pfam" id="PF00005">
    <property type="entry name" value="ABC_tran"/>
    <property type="match status" value="1"/>
</dbReference>
<keyword evidence="4" id="KW-1133">Transmembrane helix</keyword>
<gene>
    <name evidence="6" type="ORF">BOTBODRAFT_142532</name>
</gene>
<evidence type="ECO:0000256" key="4">
    <source>
        <dbReference type="SAM" id="Phobius"/>
    </source>
</evidence>
<dbReference type="GO" id="GO:0015421">
    <property type="term" value="F:ABC-type oligopeptide transporter activity"/>
    <property type="evidence" value="ECO:0007669"/>
    <property type="project" value="TreeGrafter"/>
</dbReference>
<evidence type="ECO:0000256" key="2">
    <source>
        <dbReference type="ARBA" id="ARBA00022840"/>
    </source>
</evidence>
<dbReference type="InterPro" id="IPR003593">
    <property type="entry name" value="AAA+_ATPase"/>
</dbReference>
<dbReference type="STRING" id="930990.A0A067MVV1"/>
<keyword evidence="4" id="KW-0812">Transmembrane</keyword>
<dbReference type="InterPro" id="IPR039421">
    <property type="entry name" value="Type_1_exporter"/>
</dbReference>
<evidence type="ECO:0000256" key="1">
    <source>
        <dbReference type="ARBA" id="ARBA00022741"/>
    </source>
</evidence>
<keyword evidence="2" id="KW-0067">ATP-binding</keyword>
<feature type="compositionally biased region" description="Low complexity" evidence="3">
    <location>
        <begin position="7"/>
        <end position="25"/>
    </location>
</feature>
<feature type="region of interest" description="Disordered" evidence="3">
    <location>
        <begin position="1"/>
        <end position="29"/>
    </location>
</feature>
<name>A0A067MVV1_BOTB1</name>
<keyword evidence="4" id="KW-0472">Membrane</keyword>
<dbReference type="HOGENOM" id="CLU_000604_63_0_1"/>
<dbReference type="OrthoDB" id="6500128at2759"/>
<evidence type="ECO:0000259" key="5">
    <source>
        <dbReference type="PROSITE" id="PS50893"/>
    </source>
</evidence>
<dbReference type="GO" id="GO:0005524">
    <property type="term" value="F:ATP binding"/>
    <property type="evidence" value="ECO:0007669"/>
    <property type="project" value="UniProtKB-KW"/>
</dbReference>
<dbReference type="Proteomes" id="UP000027195">
    <property type="component" value="Unassembled WGS sequence"/>
</dbReference>
<dbReference type="PROSITE" id="PS00211">
    <property type="entry name" value="ABC_TRANSPORTER_1"/>
    <property type="match status" value="1"/>
</dbReference>
<evidence type="ECO:0000313" key="7">
    <source>
        <dbReference type="Proteomes" id="UP000027195"/>
    </source>
</evidence>
<dbReference type="SUPFAM" id="SSF52540">
    <property type="entry name" value="P-loop containing nucleoside triphosphate hydrolases"/>
    <property type="match status" value="1"/>
</dbReference>
<dbReference type="SMART" id="SM00382">
    <property type="entry name" value="AAA"/>
    <property type="match status" value="1"/>
</dbReference>
<proteinExistence type="predicted"/>
<dbReference type="PANTHER" id="PTHR43394:SF1">
    <property type="entry name" value="ATP-BINDING CASSETTE SUB-FAMILY B MEMBER 10, MITOCHONDRIAL"/>
    <property type="match status" value="1"/>
</dbReference>
<dbReference type="InterPro" id="IPR017871">
    <property type="entry name" value="ABC_transporter-like_CS"/>
</dbReference>
<dbReference type="InterPro" id="IPR027417">
    <property type="entry name" value="P-loop_NTPase"/>
</dbReference>
<organism evidence="6 7">
    <name type="scientific">Botryobasidium botryosum (strain FD-172 SS1)</name>
    <dbReference type="NCBI Taxonomy" id="930990"/>
    <lineage>
        <taxon>Eukaryota</taxon>
        <taxon>Fungi</taxon>
        <taxon>Dikarya</taxon>
        <taxon>Basidiomycota</taxon>
        <taxon>Agaricomycotina</taxon>
        <taxon>Agaricomycetes</taxon>
        <taxon>Cantharellales</taxon>
        <taxon>Botryobasidiaceae</taxon>
        <taxon>Botryobasidium</taxon>
    </lineage>
</organism>
<dbReference type="Gene3D" id="3.40.50.300">
    <property type="entry name" value="P-loop containing nucleotide triphosphate hydrolases"/>
    <property type="match status" value="1"/>
</dbReference>
<feature type="transmembrane region" description="Helical" evidence="4">
    <location>
        <begin position="86"/>
        <end position="109"/>
    </location>
</feature>
<keyword evidence="1" id="KW-0547">Nucleotide-binding</keyword>
<dbReference type="PANTHER" id="PTHR43394">
    <property type="entry name" value="ATP-DEPENDENT PERMEASE MDL1, MITOCHONDRIAL"/>
    <property type="match status" value="1"/>
</dbReference>
<dbReference type="EMBL" id="KL198018">
    <property type="protein sequence ID" value="KDQ19843.1"/>
    <property type="molecule type" value="Genomic_DNA"/>
</dbReference>
<protein>
    <recommendedName>
        <fullName evidence="5">ABC transporter domain-containing protein</fullName>
    </recommendedName>
</protein>
<dbReference type="PROSITE" id="PS50893">
    <property type="entry name" value="ABC_TRANSPORTER_2"/>
    <property type="match status" value="1"/>
</dbReference>
<keyword evidence="7" id="KW-1185">Reference proteome</keyword>
<evidence type="ECO:0000313" key="6">
    <source>
        <dbReference type="EMBL" id="KDQ19843.1"/>
    </source>
</evidence>
<dbReference type="GO" id="GO:0016887">
    <property type="term" value="F:ATP hydrolysis activity"/>
    <property type="evidence" value="ECO:0007669"/>
    <property type="project" value="InterPro"/>
</dbReference>
<reference evidence="7" key="1">
    <citation type="journal article" date="2014" name="Proc. Natl. Acad. Sci. U.S.A.">
        <title>Extensive sampling of basidiomycete genomes demonstrates inadequacy of the white-rot/brown-rot paradigm for wood decay fungi.</title>
        <authorList>
            <person name="Riley R."/>
            <person name="Salamov A.A."/>
            <person name="Brown D.W."/>
            <person name="Nagy L.G."/>
            <person name="Floudas D."/>
            <person name="Held B.W."/>
            <person name="Levasseur A."/>
            <person name="Lombard V."/>
            <person name="Morin E."/>
            <person name="Otillar R."/>
            <person name="Lindquist E.A."/>
            <person name="Sun H."/>
            <person name="LaButti K.M."/>
            <person name="Schmutz J."/>
            <person name="Jabbour D."/>
            <person name="Luo H."/>
            <person name="Baker S.E."/>
            <person name="Pisabarro A.G."/>
            <person name="Walton J.D."/>
            <person name="Blanchette R.A."/>
            <person name="Henrissat B."/>
            <person name="Martin F."/>
            <person name="Cullen D."/>
            <person name="Hibbett D.S."/>
            <person name="Grigoriev I.V."/>
        </authorList>
    </citation>
    <scope>NUCLEOTIDE SEQUENCE [LARGE SCALE GENOMIC DNA]</scope>
    <source>
        <strain evidence="7">FD-172 SS1</strain>
    </source>
</reference>
<sequence>MSKRHASSTSNPKSDDTPPTSTPQTAAAFGICHTRNGVWDTFYRPERSPDISGSQKFSGGDASSESRARSIPYAWRYAHEVLTTGGAWLIVFCLVSLLQATVPAIRVYFSAELLNLTQVVIEKKEVDKERLLCVLMAQAICSAVDNMCAHFIRRNGRKLQRRVEKVFDRHLFHARIRLDVPTFEDPVVQGRLNACYNFSGSMGWAIFEEVLSSAVETVNLVSRVSVVAQQLRDQQGGILTIICFSGDIASAWLLSKLQGYDLEYVTIANDKTIRSINGLYACATDNEHRQEVVTGGLQEHIRSRYEAAKERIGDAPSSALDVLREGFYSGNWMLDTCNQLTERVPEIYLAFYMLQSPSAFAMSFASLKILQENATSLAALSYQLFARRTSLLSSFRKIRDFYEIINIPNRIVDGTEAYPITDLVDNGAWGTGIEFKNVSFRYPGAERNCLQDVSFTIKAGQLCVIVGANGEGKSTIVKLINRMYDCDEGQILFDGQDIKLFRLADLHRRISVLYQECDHLPVSIGENIGMGNPQNADDKLGIIEAAKLGGASDFIEKLPDGFDTVLAQRLDMMVAGQRAEELYEKLVELKLVKPPVKAGLSGGQMQRLALSRTFMRPPEEVTLCLYDEPSAALDPQAEYDLFQRLRALKGEKTMVFSSHRFGHLTKHADIILFMKEGTICEAGTHAELLAKGGHYASLYKIQAQAFQE</sequence>
<evidence type="ECO:0000256" key="3">
    <source>
        <dbReference type="SAM" id="MobiDB-lite"/>
    </source>
</evidence>
<feature type="domain" description="ABC transporter" evidence="5">
    <location>
        <begin position="433"/>
        <end position="701"/>
    </location>
</feature>
<accession>A0A067MVV1</accession>
<dbReference type="AlphaFoldDB" id="A0A067MVV1"/>
<dbReference type="InterPro" id="IPR003439">
    <property type="entry name" value="ABC_transporter-like_ATP-bd"/>
</dbReference>
<dbReference type="InParanoid" id="A0A067MVV1"/>